<dbReference type="AlphaFoldDB" id="A0A383EDF1"/>
<organism evidence="1">
    <name type="scientific">marine metagenome</name>
    <dbReference type="NCBI Taxonomy" id="408172"/>
    <lineage>
        <taxon>unclassified sequences</taxon>
        <taxon>metagenomes</taxon>
        <taxon>ecological metagenomes</taxon>
    </lineage>
</organism>
<evidence type="ECO:0008006" key="2">
    <source>
        <dbReference type="Google" id="ProtNLM"/>
    </source>
</evidence>
<name>A0A383EDF1_9ZZZZ</name>
<reference evidence="1" key="1">
    <citation type="submission" date="2018-05" db="EMBL/GenBank/DDBJ databases">
        <authorList>
            <person name="Lanie J.A."/>
            <person name="Ng W.-L."/>
            <person name="Kazmierczak K.M."/>
            <person name="Andrzejewski T.M."/>
            <person name="Davidsen T.M."/>
            <person name="Wayne K.J."/>
            <person name="Tettelin H."/>
            <person name="Glass J.I."/>
            <person name="Rusch D."/>
            <person name="Podicherti R."/>
            <person name="Tsui H.-C.T."/>
            <person name="Winkler M.E."/>
        </authorList>
    </citation>
    <scope>NUCLEOTIDE SEQUENCE</scope>
</reference>
<dbReference type="Pfam" id="PF00805">
    <property type="entry name" value="Pentapeptide"/>
    <property type="match status" value="2"/>
</dbReference>
<evidence type="ECO:0000313" key="1">
    <source>
        <dbReference type="EMBL" id="SVE54355.1"/>
    </source>
</evidence>
<gene>
    <name evidence="1" type="ORF">METZ01_LOCUS507209</name>
</gene>
<dbReference type="EMBL" id="UINC01224643">
    <property type="protein sequence ID" value="SVE54355.1"/>
    <property type="molecule type" value="Genomic_DNA"/>
</dbReference>
<feature type="non-terminal residue" evidence="1">
    <location>
        <position position="1"/>
    </location>
</feature>
<dbReference type="Gene3D" id="2.160.20.80">
    <property type="entry name" value="E3 ubiquitin-protein ligase SopA"/>
    <property type="match status" value="1"/>
</dbReference>
<dbReference type="PANTHER" id="PTHR14136:SF17">
    <property type="entry name" value="BTB_POZ DOMAIN-CONTAINING PROTEIN KCTD9"/>
    <property type="match status" value="1"/>
</dbReference>
<dbReference type="PANTHER" id="PTHR14136">
    <property type="entry name" value="BTB_POZ DOMAIN-CONTAINING PROTEIN KCTD9"/>
    <property type="match status" value="1"/>
</dbReference>
<dbReference type="InterPro" id="IPR001646">
    <property type="entry name" value="5peptide_repeat"/>
</dbReference>
<sequence length="168" mass="18296">SNFEGVTLSPAQVFVQDFENARDKIEGGTFHPIELMIELYGRGYVEDVGYIGLDNIHIISTEVHGNDLVVKFTFFNNFALANLENANFKNAGLWFADFYSANLTNANLSGADLRKSLLVNADLSNANLQGADISGVDLSGTNLSGADLSDVIYDQNTILKCVNHDICV</sequence>
<dbReference type="InterPro" id="IPR051082">
    <property type="entry name" value="Pentapeptide-BTB/POZ_domain"/>
</dbReference>
<dbReference type="SUPFAM" id="SSF141571">
    <property type="entry name" value="Pentapeptide repeat-like"/>
    <property type="match status" value="1"/>
</dbReference>
<protein>
    <recommendedName>
        <fullName evidence="2">Pentapeptide repeat-containing protein</fullName>
    </recommendedName>
</protein>
<accession>A0A383EDF1</accession>
<proteinExistence type="predicted"/>